<comment type="caution">
    <text evidence="2">The sequence shown here is derived from an EMBL/GenBank/DDBJ whole genome shotgun (WGS) entry which is preliminary data.</text>
</comment>
<keyword evidence="1" id="KW-0472">Membrane</keyword>
<evidence type="ECO:0000313" key="2">
    <source>
        <dbReference type="EMBL" id="TCW18802.1"/>
    </source>
</evidence>
<dbReference type="EMBL" id="SMCX01000051">
    <property type="protein sequence ID" value="TCW18802.1"/>
    <property type="molecule type" value="Genomic_DNA"/>
</dbReference>
<name>A0A4R3ZQD0_9ACTN</name>
<keyword evidence="1" id="KW-0812">Transmembrane</keyword>
<sequence length="195" mass="21616">MFAAVIVVVVIVALSLLAVDWLPFVEYNVTNGERIIGVVFSGWALAIAGLAWLVVLLLAWRKRHLRTRWLFVPPALVVAAGVSGMLAIAVAKPSDGFSSSRSEMEKVVVEVRSHPPGWSELYGFDTPREVGHVEVWKLSHRDDGVVVISDADYVFGFQMCGWAHSPQGQPTFDPGVKELEVNHLDGPWYAYRYVL</sequence>
<accession>A0A4R3ZQD0</accession>
<dbReference type="AlphaFoldDB" id="A0A4R3ZQD0"/>
<dbReference type="RefSeq" id="WP_131886682.1">
    <property type="nucleotide sequence ID" value="NZ_CP143053.1"/>
</dbReference>
<organism evidence="2 3">
    <name type="scientific">Dietzia cinnamea</name>
    <dbReference type="NCBI Taxonomy" id="321318"/>
    <lineage>
        <taxon>Bacteria</taxon>
        <taxon>Bacillati</taxon>
        <taxon>Actinomycetota</taxon>
        <taxon>Actinomycetes</taxon>
        <taxon>Mycobacteriales</taxon>
        <taxon>Dietziaceae</taxon>
        <taxon>Dietzia</taxon>
    </lineage>
</organism>
<feature type="transmembrane region" description="Helical" evidence="1">
    <location>
        <begin position="70"/>
        <end position="91"/>
    </location>
</feature>
<feature type="transmembrane region" description="Helical" evidence="1">
    <location>
        <begin position="34"/>
        <end position="58"/>
    </location>
</feature>
<protein>
    <recommendedName>
        <fullName evidence="4">DUF1109 domain-containing protein</fullName>
    </recommendedName>
</protein>
<dbReference type="GeneID" id="89530494"/>
<dbReference type="Proteomes" id="UP000295805">
    <property type="component" value="Unassembled WGS sequence"/>
</dbReference>
<reference evidence="2 3" key="1">
    <citation type="submission" date="2019-03" db="EMBL/GenBank/DDBJ databases">
        <title>Root nodule microbial communities of legume samples collected from USA, Mexico and Botswana.</title>
        <authorList>
            <person name="Hirsch A."/>
        </authorList>
    </citation>
    <scope>NUCLEOTIDE SEQUENCE [LARGE SCALE GENOMIC DNA]</scope>
    <source>
        <strain evidence="2 3">55</strain>
    </source>
</reference>
<evidence type="ECO:0000256" key="1">
    <source>
        <dbReference type="SAM" id="Phobius"/>
    </source>
</evidence>
<proteinExistence type="predicted"/>
<evidence type="ECO:0008006" key="4">
    <source>
        <dbReference type="Google" id="ProtNLM"/>
    </source>
</evidence>
<evidence type="ECO:0000313" key="3">
    <source>
        <dbReference type="Proteomes" id="UP000295805"/>
    </source>
</evidence>
<keyword evidence="1" id="KW-1133">Transmembrane helix</keyword>
<gene>
    <name evidence="2" type="ORF">EDD19_1516</name>
</gene>